<keyword evidence="3" id="KW-0378">Hydrolase</keyword>
<dbReference type="InterPro" id="IPR011059">
    <property type="entry name" value="Metal-dep_hydrolase_composite"/>
</dbReference>
<feature type="domain" description="Amidohydrolase-related" evidence="2">
    <location>
        <begin position="80"/>
        <end position="421"/>
    </location>
</feature>
<dbReference type="EMBL" id="SNWP01000012">
    <property type="protein sequence ID" value="TDO25645.1"/>
    <property type="molecule type" value="Genomic_DNA"/>
</dbReference>
<proteinExistence type="predicted"/>
<comment type="caution">
    <text evidence="3">The sequence shown here is derived from an EMBL/GenBank/DDBJ whole genome shotgun (WGS) entry which is preliminary data.</text>
</comment>
<keyword evidence="4" id="KW-1185">Reference proteome</keyword>
<dbReference type="PANTHER" id="PTHR43135:SF3">
    <property type="entry name" value="ALPHA-D-RIBOSE 1-METHYLPHOSPHONATE 5-TRIPHOSPHATE DIPHOSPHATASE"/>
    <property type="match status" value="1"/>
</dbReference>
<name>A0A4R6IUV4_9BACT</name>
<reference evidence="3 4" key="1">
    <citation type="submission" date="2019-03" db="EMBL/GenBank/DDBJ databases">
        <title>Genomic Encyclopedia of Archaeal and Bacterial Type Strains, Phase II (KMG-II): from individual species to whole genera.</title>
        <authorList>
            <person name="Goeker M."/>
        </authorList>
    </citation>
    <scope>NUCLEOTIDE SEQUENCE [LARGE SCALE GENOMIC DNA]</scope>
    <source>
        <strain evidence="3 4">DSM 28323</strain>
    </source>
</reference>
<evidence type="ECO:0000256" key="1">
    <source>
        <dbReference type="SAM" id="SignalP"/>
    </source>
</evidence>
<dbReference type="GO" id="GO:0016810">
    <property type="term" value="F:hydrolase activity, acting on carbon-nitrogen (but not peptide) bonds"/>
    <property type="evidence" value="ECO:0007669"/>
    <property type="project" value="InterPro"/>
</dbReference>
<dbReference type="CDD" id="cd01299">
    <property type="entry name" value="Met_dep_hydrolase_A"/>
    <property type="match status" value="1"/>
</dbReference>
<evidence type="ECO:0000259" key="2">
    <source>
        <dbReference type="Pfam" id="PF01979"/>
    </source>
</evidence>
<feature type="chain" id="PRO_5020207661" evidence="1">
    <location>
        <begin position="24"/>
        <end position="427"/>
    </location>
</feature>
<dbReference type="SUPFAM" id="SSF51556">
    <property type="entry name" value="Metallo-dependent hydrolases"/>
    <property type="match status" value="1"/>
</dbReference>
<protein>
    <submittedName>
        <fullName evidence="3">Imidazolonepropionase-like amidohydrolase</fullName>
    </submittedName>
</protein>
<dbReference type="InterPro" id="IPR032466">
    <property type="entry name" value="Metal_Hydrolase"/>
</dbReference>
<dbReference type="Proteomes" id="UP000295741">
    <property type="component" value="Unassembled WGS sequence"/>
</dbReference>
<dbReference type="RefSeq" id="WP_246027138.1">
    <property type="nucleotide sequence ID" value="NZ_SNWP01000012.1"/>
</dbReference>
<dbReference type="Gene3D" id="2.30.40.10">
    <property type="entry name" value="Urease, subunit C, domain 1"/>
    <property type="match status" value="1"/>
</dbReference>
<sequence length="427" mass="46348">MMVQFRHFLMLLFSVCLCFSIKAQTTDSFILIKADRVFDGEQMHSGWAILVKGKTIVEAGPLESLSARQGQITIDLKGKTLLPGLIEGHSHLLLHPYNENSWQNQVLEESEAERVARAVNHARATLLAGFTTVRDLGSEGAGYADVGLKSAIEKGIIPGPRMLIATRAIVATGTYGPKLGNTSHLLVKAAAEADGVEGLTREIRQQIGNGADLIKLYADYRWGLNNNSAPTFTLEEMRKAVEVSASSGRQVVAHASTIEGMKRATLAGVSTIEHGDYGNEEVFDLMFTYKTALCATLNAAEASASYNGWNKQTMQPTERIQAKKKSFQLALQKGVTICFGGDVGVFKHGDNAREMELMVEYGMTSLKVLQSATSVNAKVFGMAHKIGKLQKGLLADIVAVEGNPVENIAAMRKVSFVMKEGIIYLQP</sequence>
<dbReference type="InterPro" id="IPR057744">
    <property type="entry name" value="OTAase-like"/>
</dbReference>
<dbReference type="InterPro" id="IPR051781">
    <property type="entry name" value="Metallo-dep_Hydrolase"/>
</dbReference>
<organism evidence="3 4">
    <name type="scientific">Sediminibacterium goheungense</name>
    <dbReference type="NCBI Taxonomy" id="1086393"/>
    <lineage>
        <taxon>Bacteria</taxon>
        <taxon>Pseudomonadati</taxon>
        <taxon>Bacteroidota</taxon>
        <taxon>Chitinophagia</taxon>
        <taxon>Chitinophagales</taxon>
        <taxon>Chitinophagaceae</taxon>
        <taxon>Sediminibacterium</taxon>
    </lineage>
</organism>
<evidence type="ECO:0000313" key="4">
    <source>
        <dbReference type="Proteomes" id="UP000295741"/>
    </source>
</evidence>
<dbReference type="InterPro" id="IPR006680">
    <property type="entry name" value="Amidohydro-rel"/>
</dbReference>
<feature type="signal peptide" evidence="1">
    <location>
        <begin position="1"/>
        <end position="23"/>
    </location>
</feature>
<gene>
    <name evidence="3" type="ORF">BC659_2567</name>
</gene>
<accession>A0A4R6IUV4</accession>
<dbReference type="Pfam" id="PF01979">
    <property type="entry name" value="Amidohydro_1"/>
    <property type="match status" value="1"/>
</dbReference>
<evidence type="ECO:0000313" key="3">
    <source>
        <dbReference type="EMBL" id="TDO25645.1"/>
    </source>
</evidence>
<keyword evidence="1" id="KW-0732">Signal</keyword>
<dbReference type="PANTHER" id="PTHR43135">
    <property type="entry name" value="ALPHA-D-RIBOSE 1-METHYLPHOSPHONATE 5-TRIPHOSPHATE DIPHOSPHATASE"/>
    <property type="match status" value="1"/>
</dbReference>
<dbReference type="AlphaFoldDB" id="A0A4R6IUV4"/>
<dbReference type="Gene3D" id="3.20.20.140">
    <property type="entry name" value="Metal-dependent hydrolases"/>
    <property type="match status" value="1"/>
</dbReference>
<dbReference type="SUPFAM" id="SSF51338">
    <property type="entry name" value="Composite domain of metallo-dependent hydrolases"/>
    <property type="match status" value="1"/>
</dbReference>